<evidence type="ECO:0000256" key="1">
    <source>
        <dbReference type="SAM" id="MobiDB-lite"/>
    </source>
</evidence>
<dbReference type="Pfam" id="PF11905">
    <property type="entry name" value="DUF3425"/>
    <property type="match status" value="1"/>
</dbReference>
<dbReference type="PANTHER" id="PTHR38116:SF1">
    <property type="entry name" value="BZIP DOMAIN-CONTAINING PROTEIN"/>
    <property type="match status" value="1"/>
</dbReference>
<keyword evidence="3" id="KW-1185">Reference proteome</keyword>
<name>A0AAV9PG52_9PEZI</name>
<comment type="caution">
    <text evidence="2">The sequence shown here is derived from an EMBL/GenBank/DDBJ whole genome shotgun (WGS) entry which is preliminary data.</text>
</comment>
<reference evidence="2 3" key="1">
    <citation type="submission" date="2023-08" db="EMBL/GenBank/DDBJ databases">
        <title>Black Yeasts Isolated from many extreme environments.</title>
        <authorList>
            <person name="Coleine C."/>
            <person name="Stajich J.E."/>
            <person name="Selbmann L."/>
        </authorList>
    </citation>
    <scope>NUCLEOTIDE SEQUENCE [LARGE SCALE GENOMIC DNA]</scope>
    <source>
        <strain evidence="2 3">CCFEE 5935</strain>
    </source>
</reference>
<dbReference type="EMBL" id="JAVRRT010000006">
    <property type="protein sequence ID" value="KAK5170990.1"/>
    <property type="molecule type" value="Genomic_DNA"/>
</dbReference>
<dbReference type="InterPro" id="IPR021833">
    <property type="entry name" value="DUF3425"/>
</dbReference>
<dbReference type="CDD" id="cd14688">
    <property type="entry name" value="bZIP_YAP"/>
    <property type="match status" value="1"/>
</dbReference>
<dbReference type="AlphaFoldDB" id="A0AAV9PG52"/>
<sequence>MADPRHADTGPPRMPQQLSIIVGQHEDWSGVSDPLVRRKLQNRIHQRQYRKRRDTKTTETRRASQNPAQARDLQSLICRMFDAAAGGVPFDARQCTGAVAFSKAATLVPEEALISYFQAWQNSVHRGPTHGLRACASPYADQVLVLAKFNVFRALMSNSLALGFATENGMDDDAASPFCDSSQSHRDLSSLPVSMFPTRLQREIDHHPWIDLLPCSNMRDNILRAENFDDMALCGDLVGIFSASTLKEAGLLVWGDPWVLSNWEMTQDFSKHWSWLIEGCWELWASTNKWRQCRGEEPLAVLRVEEYRTWPRSSGDATLHDSDP</sequence>
<dbReference type="PANTHER" id="PTHR38116">
    <property type="entry name" value="CHROMOSOME 7, WHOLE GENOME SHOTGUN SEQUENCE"/>
    <property type="match status" value="1"/>
</dbReference>
<protein>
    <recommendedName>
        <fullName evidence="4">BZIP domain-containing protein</fullName>
    </recommendedName>
</protein>
<organism evidence="2 3">
    <name type="scientific">Saxophila tyrrhenica</name>
    <dbReference type="NCBI Taxonomy" id="1690608"/>
    <lineage>
        <taxon>Eukaryota</taxon>
        <taxon>Fungi</taxon>
        <taxon>Dikarya</taxon>
        <taxon>Ascomycota</taxon>
        <taxon>Pezizomycotina</taxon>
        <taxon>Dothideomycetes</taxon>
        <taxon>Dothideomycetidae</taxon>
        <taxon>Mycosphaerellales</taxon>
        <taxon>Extremaceae</taxon>
        <taxon>Saxophila</taxon>
    </lineage>
</organism>
<evidence type="ECO:0000313" key="3">
    <source>
        <dbReference type="Proteomes" id="UP001337655"/>
    </source>
</evidence>
<evidence type="ECO:0000313" key="2">
    <source>
        <dbReference type="EMBL" id="KAK5170990.1"/>
    </source>
</evidence>
<accession>A0AAV9PG52</accession>
<proteinExistence type="predicted"/>
<feature type="region of interest" description="Disordered" evidence="1">
    <location>
        <begin position="40"/>
        <end position="70"/>
    </location>
</feature>
<dbReference type="RefSeq" id="XP_064660018.1">
    <property type="nucleotide sequence ID" value="XM_064801388.1"/>
</dbReference>
<gene>
    <name evidence="2" type="ORF">LTR77_004134</name>
</gene>
<dbReference type="Proteomes" id="UP001337655">
    <property type="component" value="Unassembled WGS sequence"/>
</dbReference>
<dbReference type="GeneID" id="89925480"/>
<evidence type="ECO:0008006" key="4">
    <source>
        <dbReference type="Google" id="ProtNLM"/>
    </source>
</evidence>
<feature type="compositionally biased region" description="Basic residues" evidence="1">
    <location>
        <begin position="40"/>
        <end position="54"/>
    </location>
</feature>